<dbReference type="Pfam" id="PF13535">
    <property type="entry name" value="ATP-grasp_4"/>
    <property type="match status" value="1"/>
</dbReference>
<dbReference type="Gene3D" id="3.30.1490.20">
    <property type="entry name" value="ATP-grasp fold, A domain"/>
    <property type="match status" value="1"/>
</dbReference>
<dbReference type="RefSeq" id="WP_396683299.1">
    <property type="nucleotide sequence ID" value="NZ_JBIRPU010000021.1"/>
</dbReference>
<dbReference type="InterPro" id="IPR052032">
    <property type="entry name" value="ATP-dep_AA_Ligase"/>
</dbReference>
<reference evidence="6 7" key="1">
    <citation type="submission" date="2024-10" db="EMBL/GenBank/DDBJ databases">
        <title>The Natural Products Discovery Center: Release of the First 8490 Sequenced Strains for Exploring Actinobacteria Biosynthetic Diversity.</title>
        <authorList>
            <person name="Kalkreuter E."/>
            <person name="Kautsar S.A."/>
            <person name="Yang D."/>
            <person name="Bader C.D."/>
            <person name="Teijaro C.N."/>
            <person name="Fluegel L."/>
            <person name="Davis C.M."/>
            <person name="Simpson J.R."/>
            <person name="Lauterbach L."/>
            <person name="Steele A.D."/>
            <person name="Gui C."/>
            <person name="Meng S."/>
            <person name="Li G."/>
            <person name="Viehrig K."/>
            <person name="Ye F."/>
            <person name="Su P."/>
            <person name="Kiefer A.F."/>
            <person name="Nichols A."/>
            <person name="Cepeda A.J."/>
            <person name="Yan W."/>
            <person name="Fan B."/>
            <person name="Jiang Y."/>
            <person name="Adhikari A."/>
            <person name="Zheng C.-J."/>
            <person name="Schuster L."/>
            <person name="Cowan T.M."/>
            <person name="Smanski M.J."/>
            <person name="Chevrette M.G."/>
            <person name="De Carvalho L.P.S."/>
            <person name="Shen B."/>
        </authorList>
    </citation>
    <scope>NUCLEOTIDE SEQUENCE [LARGE SCALE GENOMIC DNA]</scope>
    <source>
        <strain evidence="6 7">NPDC021253</strain>
    </source>
</reference>
<dbReference type="InterPro" id="IPR011761">
    <property type="entry name" value="ATP-grasp"/>
</dbReference>
<feature type="domain" description="ATP-grasp" evidence="5">
    <location>
        <begin position="112"/>
        <end position="312"/>
    </location>
</feature>
<dbReference type="InterPro" id="IPR013815">
    <property type="entry name" value="ATP_grasp_subdomain_1"/>
</dbReference>
<keyword evidence="3 4" id="KW-0067">ATP-binding</keyword>
<dbReference type="SUPFAM" id="SSF56059">
    <property type="entry name" value="Glutathione synthetase ATP-binding domain-like"/>
    <property type="match status" value="1"/>
</dbReference>
<name>A0ABW7SQ00_9ACTN</name>
<evidence type="ECO:0000259" key="5">
    <source>
        <dbReference type="PROSITE" id="PS50975"/>
    </source>
</evidence>
<organism evidence="6 7">
    <name type="scientific">Micromonospora rubida</name>
    <dbReference type="NCBI Taxonomy" id="2697657"/>
    <lineage>
        <taxon>Bacteria</taxon>
        <taxon>Bacillati</taxon>
        <taxon>Actinomycetota</taxon>
        <taxon>Actinomycetes</taxon>
        <taxon>Micromonosporales</taxon>
        <taxon>Micromonosporaceae</taxon>
        <taxon>Micromonospora</taxon>
    </lineage>
</organism>
<evidence type="ECO:0000313" key="7">
    <source>
        <dbReference type="Proteomes" id="UP001611075"/>
    </source>
</evidence>
<keyword evidence="1" id="KW-0436">Ligase</keyword>
<proteinExistence type="predicted"/>
<dbReference type="PANTHER" id="PTHR43585">
    <property type="entry name" value="FUMIPYRROLE BIOSYNTHESIS PROTEIN C"/>
    <property type="match status" value="1"/>
</dbReference>
<dbReference type="PANTHER" id="PTHR43585:SF2">
    <property type="entry name" value="ATP-GRASP ENZYME FSQD"/>
    <property type="match status" value="1"/>
</dbReference>
<dbReference type="Gene3D" id="3.30.470.20">
    <property type="entry name" value="ATP-grasp fold, B domain"/>
    <property type="match status" value="1"/>
</dbReference>
<evidence type="ECO:0000256" key="1">
    <source>
        <dbReference type="ARBA" id="ARBA00022598"/>
    </source>
</evidence>
<evidence type="ECO:0000256" key="3">
    <source>
        <dbReference type="ARBA" id="ARBA00022840"/>
    </source>
</evidence>
<dbReference type="Gene3D" id="3.40.50.20">
    <property type="match status" value="1"/>
</dbReference>
<accession>A0ABW7SQ00</accession>
<comment type="caution">
    <text evidence="6">The sequence shown here is derived from an EMBL/GenBank/DDBJ whole genome shotgun (WGS) entry which is preliminary data.</text>
</comment>
<dbReference type="EMBL" id="JBIRPU010000021">
    <property type="protein sequence ID" value="MFI0795771.1"/>
    <property type="molecule type" value="Genomic_DNA"/>
</dbReference>
<evidence type="ECO:0000256" key="2">
    <source>
        <dbReference type="ARBA" id="ARBA00022741"/>
    </source>
</evidence>
<protein>
    <submittedName>
        <fullName evidence="6">ATP-grasp domain-containing protein</fullName>
    </submittedName>
</protein>
<dbReference type="Proteomes" id="UP001611075">
    <property type="component" value="Unassembled WGS sequence"/>
</dbReference>
<evidence type="ECO:0000313" key="6">
    <source>
        <dbReference type="EMBL" id="MFI0795771.1"/>
    </source>
</evidence>
<keyword evidence="2 4" id="KW-0547">Nucleotide-binding</keyword>
<keyword evidence="7" id="KW-1185">Reference proteome</keyword>
<evidence type="ECO:0000256" key="4">
    <source>
        <dbReference type="PROSITE-ProRule" id="PRU00409"/>
    </source>
</evidence>
<dbReference type="PROSITE" id="PS50975">
    <property type="entry name" value="ATP_GRASP"/>
    <property type="match status" value="1"/>
</dbReference>
<sequence>MKPQLLVVTPGGQWFREYLLSSISQDYRMHLFCDREPAWEREYLHGWTVLNTLDVDAMTAAARAVSVENRIDGVICWDETRILGASRVAEALGLPGGDPEVVARCRDKHRTRLALAARNVPQPRSLPVADVDAALAAGRSTGYPAVLKPRALGGSIGVTVVRSPAEVAAGFAVADTGHAALPEVPADDWGILWEEYADGPEISVDAAVFRGEVWPICVGHKQLGFAPHCEEVGHLVDGADPLLTDPELLAVLRETHAALGFTDGMTHTELRLTADGPRVIEVNARVGGDLIPYLGLLVGGTDPGLAAAAIACGRQPRTVPSAARVAAIRFFYPERDDTVVGSVRVDGGLPPAVDRFVVLAEPGASLSPPPKGTMVGRVAYATVVADDRRECLAALDAVQERLRILPPDAA</sequence>
<gene>
    <name evidence="6" type="ORF">ACH4OY_24275</name>
</gene>